<protein>
    <submittedName>
        <fullName evidence="1">ARF like GTPase 2</fullName>
    </submittedName>
</protein>
<evidence type="ECO:0000313" key="1">
    <source>
        <dbReference type="Ensembl" id="ENSOARP00020018121.2"/>
    </source>
</evidence>
<dbReference type="Ensembl" id="ENSOART00020021887.2">
    <property type="protein sequence ID" value="ENSOARP00020018121.2"/>
    <property type="gene ID" value="ENSOARG00020014314.2"/>
</dbReference>
<reference evidence="1" key="2">
    <citation type="submission" date="2025-08" db="UniProtKB">
        <authorList>
            <consortium name="Ensembl"/>
        </authorList>
    </citation>
    <scope>IDENTIFICATION</scope>
</reference>
<reference evidence="1" key="1">
    <citation type="submission" date="2020-11" db="EMBL/GenBank/DDBJ databases">
        <authorList>
            <person name="Davenport K.M."/>
            <person name="Bickhart D.M."/>
            <person name="Smith T.P.L."/>
            <person name="Murdoch B.M."/>
            <person name="Rosen B.D."/>
        </authorList>
    </citation>
    <scope>NUCLEOTIDE SEQUENCE [LARGE SCALE GENOMIC DNA]</scope>
    <source>
        <strain evidence="1">OAR_USU_Benz2616</strain>
    </source>
</reference>
<accession>A0AC11BPQ0</accession>
<name>A0AC11BPQ0_SHEEP</name>
<gene>
    <name evidence="1" type="primary">ARL2</name>
</gene>
<sequence length="306" mass="33485">MGLLTILKKMKQKERELRLLMLGLDNAGKTTILKKFNGEDIDTISPTLGFNIKTLEHRGFKLNIWDVGGQKSLRSYWRNYFESTDGLIWVVDSADRQRMQDCQRELQNLLVEERLAGATLLIFANKQDLPGALSSNAIREGLWSLGPTITFRPPRPWSWTLSVATTGASRAAAPSPGRTCCLASTGSWMTSPAASSWPTEPLLMPPHSAHSLGTPHPSTKHHPWKGGSPPAQLTAPAPLHTLLLLLLPTAALWPAGSRGGRPVTLAVPLAPDPARLQLRDQEERAVAGRGLPLLLSRLWASPFAQL</sequence>
<proteinExistence type="predicted"/>
<organism evidence="1">
    <name type="scientific">Ovis aries</name>
    <name type="common">Sheep</name>
    <dbReference type="NCBI Taxonomy" id="9940"/>
    <lineage>
        <taxon>Eukaryota</taxon>
        <taxon>Metazoa</taxon>
        <taxon>Chordata</taxon>
        <taxon>Craniata</taxon>
        <taxon>Vertebrata</taxon>
        <taxon>Euteleostomi</taxon>
        <taxon>Mammalia</taxon>
        <taxon>Eutheria</taxon>
        <taxon>Laurasiatheria</taxon>
        <taxon>Artiodactyla</taxon>
        <taxon>Ruminantia</taxon>
        <taxon>Pecora</taxon>
        <taxon>Bovidae</taxon>
        <taxon>Caprinae</taxon>
        <taxon>Ovis</taxon>
    </lineage>
</organism>
<reference evidence="1" key="3">
    <citation type="submission" date="2025-09" db="UniProtKB">
        <authorList>
            <consortium name="Ensembl"/>
        </authorList>
    </citation>
    <scope>IDENTIFICATION</scope>
</reference>